<dbReference type="EMBL" id="JAKCXM010000042">
    <property type="protein sequence ID" value="KAJ0405607.1"/>
    <property type="molecule type" value="Genomic_DNA"/>
</dbReference>
<evidence type="ECO:0000259" key="2">
    <source>
        <dbReference type="Pfam" id="PF00849"/>
    </source>
</evidence>
<proteinExistence type="inferred from homology"/>
<sequence length="329" mass="35381">MRADRWLRQEFPSLSNAFLQRQLRQRKIRLVPVAAGASSAASAALKPNTLLTSGMTVAMDAFLYDRVSREHTAPSPSPSPASSSHAAAVVEELLTRVLYEDANYVVLHKPPGLAVQDGSGLELSLAAVLPSLHAALSATAEQRDELRLVHRLDKETSGVLVLARHRLAAARFSALLRAGQLHKTYHALVSPSSPCALPPRGVLRSPVDGKPAVTHFRTLDARAVASSLPPLAAPTPTRSCQWLELRPVTGRKHQLRVHCATALGAPIVGDARYGGAKGPRLFLHASRLSFADPFDASRVIHVACAMDENTAAISSRPKNMRDGSDRIEV</sequence>
<evidence type="ECO:0000313" key="4">
    <source>
        <dbReference type="Proteomes" id="UP001209570"/>
    </source>
</evidence>
<dbReference type="InterPro" id="IPR020103">
    <property type="entry name" value="PsdUridine_synth_cat_dom_sf"/>
</dbReference>
<feature type="domain" description="Pseudouridine synthase RsuA/RluA-like" evidence="2">
    <location>
        <begin position="103"/>
        <end position="260"/>
    </location>
</feature>
<dbReference type="AlphaFoldDB" id="A0AAD5Q8N9"/>
<comment type="similarity">
    <text evidence="1">Belongs to the pseudouridine synthase RluA family.</text>
</comment>
<dbReference type="PANTHER" id="PTHR21600">
    <property type="entry name" value="MITOCHONDRIAL RNA PSEUDOURIDINE SYNTHASE"/>
    <property type="match status" value="1"/>
</dbReference>
<gene>
    <name evidence="3" type="ORF">P43SY_007708</name>
</gene>
<dbReference type="Proteomes" id="UP001209570">
    <property type="component" value="Unassembled WGS sequence"/>
</dbReference>
<organism evidence="3 4">
    <name type="scientific">Pythium insidiosum</name>
    <name type="common">Pythiosis disease agent</name>
    <dbReference type="NCBI Taxonomy" id="114742"/>
    <lineage>
        <taxon>Eukaryota</taxon>
        <taxon>Sar</taxon>
        <taxon>Stramenopiles</taxon>
        <taxon>Oomycota</taxon>
        <taxon>Peronosporomycetes</taxon>
        <taxon>Pythiales</taxon>
        <taxon>Pythiaceae</taxon>
        <taxon>Pythium</taxon>
    </lineage>
</organism>
<reference evidence="3" key="1">
    <citation type="submission" date="2021-12" db="EMBL/GenBank/DDBJ databases">
        <title>Prjna785345.</title>
        <authorList>
            <person name="Rujirawat T."/>
            <person name="Krajaejun T."/>
        </authorList>
    </citation>
    <scope>NUCLEOTIDE SEQUENCE</scope>
    <source>
        <strain evidence="3">Pi057C3</strain>
    </source>
</reference>
<evidence type="ECO:0000256" key="1">
    <source>
        <dbReference type="ARBA" id="ARBA00010876"/>
    </source>
</evidence>
<dbReference type="InterPro" id="IPR050188">
    <property type="entry name" value="RluA_PseudoU_synthase"/>
</dbReference>
<name>A0AAD5Q8N9_PYTIN</name>
<dbReference type="PROSITE" id="PS01129">
    <property type="entry name" value="PSI_RLU"/>
    <property type="match status" value="1"/>
</dbReference>
<dbReference type="Pfam" id="PF00849">
    <property type="entry name" value="PseudoU_synth_2"/>
    <property type="match status" value="1"/>
</dbReference>
<dbReference type="CDD" id="cd02869">
    <property type="entry name" value="PseudoU_synth_RluA_like"/>
    <property type="match status" value="1"/>
</dbReference>
<dbReference type="SUPFAM" id="SSF55120">
    <property type="entry name" value="Pseudouridine synthase"/>
    <property type="match status" value="1"/>
</dbReference>
<evidence type="ECO:0000313" key="3">
    <source>
        <dbReference type="EMBL" id="KAJ0405607.1"/>
    </source>
</evidence>
<dbReference type="InterPro" id="IPR006224">
    <property type="entry name" value="PsdUridine_synth_RluA-like_CS"/>
</dbReference>
<accession>A0AAD5Q8N9</accession>
<dbReference type="PANTHER" id="PTHR21600:SF87">
    <property type="entry name" value="RNA PSEUDOURIDYLATE SYNTHASE DOMAIN-CONTAINING PROTEIN 1"/>
    <property type="match status" value="1"/>
</dbReference>
<dbReference type="InterPro" id="IPR006145">
    <property type="entry name" value="PsdUridine_synth_RsuA/RluA"/>
</dbReference>
<comment type="caution">
    <text evidence="3">The sequence shown here is derived from an EMBL/GenBank/DDBJ whole genome shotgun (WGS) entry which is preliminary data.</text>
</comment>
<dbReference type="GO" id="GO:0000455">
    <property type="term" value="P:enzyme-directed rRNA pseudouridine synthesis"/>
    <property type="evidence" value="ECO:0007669"/>
    <property type="project" value="TreeGrafter"/>
</dbReference>
<protein>
    <recommendedName>
        <fullName evidence="2">Pseudouridine synthase RsuA/RluA-like domain-containing protein</fullName>
    </recommendedName>
</protein>
<dbReference type="Gene3D" id="3.30.2350.10">
    <property type="entry name" value="Pseudouridine synthase"/>
    <property type="match status" value="1"/>
</dbReference>
<keyword evidence="4" id="KW-1185">Reference proteome</keyword>
<dbReference type="GO" id="GO:0009982">
    <property type="term" value="F:pseudouridine synthase activity"/>
    <property type="evidence" value="ECO:0007669"/>
    <property type="project" value="InterPro"/>
</dbReference>
<dbReference type="GO" id="GO:0003723">
    <property type="term" value="F:RNA binding"/>
    <property type="evidence" value="ECO:0007669"/>
    <property type="project" value="InterPro"/>
</dbReference>